<evidence type="ECO:0000256" key="1">
    <source>
        <dbReference type="ARBA" id="ARBA00022737"/>
    </source>
</evidence>
<dbReference type="NCBIfam" id="NF000355">
    <property type="entry name" value="ribo_prot_ABC_F"/>
    <property type="match status" value="1"/>
</dbReference>
<dbReference type="SUPFAM" id="SSF52540">
    <property type="entry name" value="P-loop containing nucleoside triphosphate hydrolases"/>
    <property type="match status" value="2"/>
</dbReference>
<dbReference type="RefSeq" id="WP_226539044.1">
    <property type="nucleotide sequence ID" value="NZ_CP129013.1"/>
</dbReference>
<dbReference type="PROSITE" id="PS50893">
    <property type="entry name" value="ABC_TRANSPORTER_2"/>
    <property type="match status" value="2"/>
</dbReference>
<dbReference type="GO" id="GO:0005524">
    <property type="term" value="F:ATP binding"/>
    <property type="evidence" value="ECO:0007669"/>
    <property type="project" value="UniProtKB-KW"/>
</dbReference>
<dbReference type="SMART" id="SM00382">
    <property type="entry name" value="AAA"/>
    <property type="match status" value="2"/>
</dbReference>
<dbReference type="CDD" id="cd03221">
    <property type="entry name" value="ABCF_EF-3"/>
    <property type="match status" value="2"/>
</dbReference>
<feature type="coiled-coil region" evidence="4">
    <location>
        <begin position="454"/>
        <end position="481"/>
    </location>
</feature>
<dbReference type="InterPro" id="IPR017871">
    <property type="entry name" value="ABC_transporter-like_CS"/>
</dbReference>
<protein>
    <submittedName>
        <fullName evidence="7">ABC-F family ATP-binding cassette domain-containing protein</fullName>
    </submittedName>
</protein>
<dbReference type="Proteomes" id="UP001197974">
    <property type="component" value="Chromosome"/>
</dbReference>
<sequence length="523" mass="59423">MLLLEAKNIEKYYSDRLIIKVDELCIYRGQRIGIVGENGQGKSTLLKMLVNELKPDQGTIHSLCSIGYIPQIEGDPELPSNLSGGERTKEKIKESLSTHCDLLVADEPTTHLDLPSIEFLEKKLKEFAGAVLVISHDQELLNEVCGQIWEVDRGELTVFQGNYQDYVIQKKALSERQTFEYQQYVKEKNRLQKAAIQKSEKSKALKKAPSRMGNSEARLHKRKTGQKKAKLDKGVKAIESRIAQLDKKEKPKQDDEIRFDLQYFRPIHNKRVVTFDKVKANAGLQHLFSGLSGAIRPGEKVAITGLNGAGKSTLLNMIANKQDGILISKSARVGLFDQMLDNLDETKTLLENVKNTSPYPEEFIRTVLARLLFKRETVKKYVSMLSGGERVKAALAKVFLGDFNVLLLDEPTNFLDLQTKQSLIEVLKVYPGTIIFVSHDRSFIKHLATHLIVIENHQAMLKEEEGLVKKQKVEVDQLKIEMELSELIGKLSLEQNPDKKKMLEKRYEELIMMKSERKALQVK</sequence>
<dbReference type="Gene3D" id="3.40.50.300">
    <property type="entry name" value="P-loop containing nucleotide triphosphate hydrolases"/>
    <property type="match status" value="3"/>
</dbReference>
<dbReference type="EMBL" id="CP129013">
    <property type="protein sequence ID" value="WLR43211.1"/>
    <property type="molecule type" value="Genomic_DNA"/>
</dbReference>
<dbReference type="PANTHER" id="PTHR19211">
    <property type="entry name" value="ATP-BINDING TRANSPORT PROTEIN-RELATED"/>
    <property type="match status" value="1"/>
</dbReference>
<keyword evidence="3 7" id="KW-0067">ATP-binding</keyword>
<feature type="domain" description="ABC transporter" evidence="6">
    <location>
        <begin position="4"/>
        <end position="178"/>
    </location>
</feature>
<name>A0ABY9JUY5_9BACI</name>
<reference evidence="7 8" key="1">
    <citation type="submission" date="2023-06" db="EMBL/GenBank/DDBJ databases">
        <title>Five Gram-positive bacteria isolated from mangrove sediments in Shenzhen, Guangdong, China.</title>
        <authorList>
            <person name="Yu S."/>
            <person name="Zheng W."/>
            <person name="Huang Y."/>
        </authorList>
    </citation>
    <scope>NUCLEOTIDE SEQUENCE [LARGE SCALE GENOMIC DNA]</scope>
    <source>
        <strain evidence="7 8">SaN35-3</strain>
    </source>
</reference>
<keyword evidence="2" id="KW-0547">Nucleotide-binding</keyword>
<organism evidence="7 8">
    <name type="scientific">Bacillus carboniphilus</name>
    <dbReference type="NCBI Taxonomy" id="86663"/>
    <lineage>
        <taxon>Bacteria</taxon>
        <taxon>Bacillati</taxon>
        <taxon>Bacillota</taxon>
        <taxon>Bacilli</taxon>
        <taxon>Bacillales</taxon>
        <taxon>Bacillaceae</taxon>
        <taxon>Bacillus</taxon>
    </lineage>
</organism>
<dbReference type="InterPro" id="IPR003593">
    <property type="entry name" value="AAA+_ATPase"/>
</dbReference>
<dbReference type="InterPro" id="IPR027417">
    <property type="entry name" value="P-loop_NTPase"/>
</dbReference>
<evidence type="ECO:0000259" key="6">
    <source>
        <dbReference type="PROSITE" id="PS50893"/>
    </source>
</evidence>
<evidence type="ECO:0000313" key="7">
    <source>
        <dbReference type="EMBL" id="WLR43211.1"/>
    </source>
</evidence>
<evidence type="ECO:0000313" key="8">
    <source>
        <dbReference type="Proteomes" id="UP001197974"/>
    </source>
</evidence>
<evidence type="ECO:0000256" key="3">
    <source>
        <dbReference type="ARBA" id="ARBA00022840"/>
    </source>
</evidence>
<evidence type="ECO:0000256" key="4">
    <source>
        <dbReference type="SAM" id="Coils"/>
    </source>
</evidence>
<keyword evidence="1" id="KW-0677">Repeat</keyword>
<gene>
    <name evidence="7" type="ORF">LC087_03165</name>
</gene>
<dbReference type="PROSITE" id="PS00211">
    <property type="entry name" value="ABC_TRANSPORTER_1"/>
    <property type="match status" value="1"/>
</dbReference>
<dbReference type="InterPro" id="IPR050611">
    <property type="entry name" value="ABCF"/>
</dbReference>
<feature type="domain" description="ABC transporter" evidence="6">
    <location>
        <begin position="273"/>
        <end position="481"/>
    </location>
</feature>
<dbReference type="PANTHER" id="PTHR19211:SF100">
    <property type="entry name" value="RIBOSOME PROTECTION PROTEIN VMLR"/>
    <property type="match status" value="1"/>
</dbReference>
<proteinExistence type="predicted"/>
<feature type="region of interest" description="Disordered" evidence="5">
    <location>
        <begin position="196"/>
        <end position="226"/>
    </location>
</feature>
<dbReference type="InterPro" id="IPR003439">
    <property type="entry name" value="ABC_transporter-like_ATP-bd"/>
</dbReference>
<accession>A0ABY9JUY5</accession>
<evidence type="ECO:0000256" key="2">
    <source>
        <dbReference type="ARBA" id="ARBA00022741"/>
    </source>
</evidence>
<dbReference type="Pfam" id="PF00005">
    <property type="entry name" value="ABC_tran"/>
    <property type="match status" value="2"/>
</dbReference>
<keyword evidence="4" id="KW-0175">Coiled coil</keyword>
<evidence type="ECO:0000256" key="5">
    <source>
        <dbReference type="SAM" id="MobiDB-lite"/>
    </source>
</evidence>
<keyword evidence="8" id="KW-1185">Reference proteome</keyword>